<gene>
    <name evidence="3" type="ORF">CYMTET_14747</name>
</gene>
<dbReference type="Pfam" id="PF05514">
    <property type="entry name" value="HR_lesion"/>
    <property type="match status" value="1"/>
</dbReference>
<feature type="transmembrane region" description="Helical" evidence="1">
    <location>
        <begin position="124"/>
        <end position="143"/>
    </location>
</feature>
<reference evidence="3 4" key="1">
    <citation type="journal article" date="2015" name="Genome Biol. Evol.">
        <title>Comparative Genomics of a Bacterivorous Green Alga Reveals Evolutionary Causalities and Consequences of Phago-Mixotrophic Mode of Nutrition.</title>
        <authorList>
            <person name="Burns J.A."/>
            <person name="Paasch A."/>
            <person name="Narechania A."/>
            <person name="Kim E."/>
        </authorList>
    </citation>
    <scope>NUCLEOTIDE SEQUENCE [LARGE SCALE GENOMIC DNA]</scope>
    <source>
        <strain evidence="3 4">PLY_AMNH</strain>
    </source>
</reference>
<organism evidence="3 4">
    <name type="scientific">Cymbomonas tetramitiformis</name>
    <dbReference type="NCBI Taxonomy" id="36881"/>
    <lineage>
        <taxon>Eukaryota</taxon>
        <taxon>Viridiplantae</taxon>
        <taxon>Chlorophyta</taxon>
        <taxon>Pyramimonadophyceae</taxon>
        <taxon>Pyramimonadales</taxon>
        <taxon>Pyramimonadaceae</taxon>
        <taxon>Cymbomonas</taxon>
    </lineage>
</organism>
<name>A0AAE0L9L5_9CHLO</name>
<evidence type="ECO:0000313" key="3">
    <source>
        <dbReference type="EMBL" id="KAK3277231.1"/>
    </source>
</evidence>
<dbReference type="InterPro" id="IPR008637">
    <property type="entry name" value="HR_lesion"/>
</dbReference>
<dbReference type="EMBL" id="LGRX02006204">
    <property type="protein sequence ID" value="KAK3277231.1"/>
    <property type="molecule type" value="Genomic_DNA"/>
</dbReference>
<feature type="signal peptide" evidence="2">
    <location>
        <begin position="1"/>
        <end position="19"/>
    </location>
</feature>
<keyword evidence="2" id="KW-0732">Signal</keyword>
<dbReference type="Proteomes" id="UP001190700">
    <property type="component" value="Unassembled WGS sequence"/>
</dbReference>
<accession>A0AAE0L9L5</accession>
<keyword evidence="1" id="KW-0812">Transmembrane</keyword>
<evidence type="ECO:0000256" key="2">
    <source>
        <dbReference type="SAM" id="SignalP"/>
    </source>
</evidence>
<evidence type="ECO:0000256" key="1">
    <source>
        <dbReference type="SAM" id="Phobius"/>
    </source>
</evidence>
<keyword evidence="4" id="KW-1185">Reference proteome</keyword>
<dbReference type="AlphaFoldDB" id="A0AAE0L9L5"/>
<sequence length="154" mass="16950">MQAFIGRVLFAFLFIGSFMNKYENFGVDGGPSAKMMAPKMDATKAKLEAAINAQFQPVSAFKFPEVADKDLLMVAMGLEAVGAVLYIFGFNLGARMLMLFLLAVTPIMHDFWNETDPDAQTVNLIMFLKNVALFGQLLTFTAMNSASAKKQKTD</sequence>
<feature type="chain" id="PRO_5041977234" description="DoxX family protein" evidence="2">
    <location>
        <begin position="20"/>
        <end position="154"/>
    </location>
</feature>
<comment type="caution">
    <text evidence="3">The sequence shown here is derived from an EMBL/GenBank/DDBJ whole genome shotgun (WGS) entry which is preliminary data.</text>
</comment>
<proteinExistence type="predicted"/>
<keyword evidence="1" id="KW-1133">Transmembrane helix</keyword>
<protein>
    <recommendedName>
        <fullName evidence="5">DoxX family protein</fullName>
    </recommendedName>
</protein>
<keyword evidence="1" id="KW-0472">Membrane</keyword>
<evidence type="ECO:0008006" key="5">
    <source>
        <dbReference type="Google" id="ProtNLM"/>
    </source>
</evidence>
<dbReference type="PANTHER" id="PTHR31474">
    <property type="entry name" value="HR-LIKE LESION-INDUCER"/>
    <property type="match status" value="1"/>
</dbReference>
<evidence type="ECO:0000313" key="4">
    <source>
        <dbReference type="Proteomes" id="UP001190700"/>
    </source>
</evidence>
<dbReference type="PANTHER" id="PTHR31474:SF1">
    <property type="entry name" value="EXPRESSED PROTEIN"/>
    <property type="match status" value="1"/>
</dbReference>